<comment type="caution">
    <text evidence="1">The sequence shown here is derived from an EMBL/GenBank/DDBJ whole genome shotgun (WGS) entry which is preliminary data.</text>
</comment>
<sequence length="86" mass="10294">MFLYVANHVKPCPIIVHKSPCIQFCRYKKFSLTLNCNMLKKFCLTQQLRISCRSFASHWLENNLNLEIYGVRCRYLIMTMLNFLKN</sequence>
<dbReference type="EMBL" id="REGN01001745">
    <property type="protein sequence ID" value="RNA32797.1"/>
    <property type="molecule type" value="Genomic_DNA"/>
</dbReference>
<proteinExistence type="predicted"/>
<organism evidence="1 2">
    <name type="scientific">Brachionus plicatilis</name>
    <name type="common">Marine rotifer</name>
    <name type="synonym">Brachionus muelleri</name>
    <dbReference type="NCBI Taxonomy" id="10195"/>
    <lineage>
        <taxon>Eukaryota</taxon>
        <taxon>Metazoa</taxon>
        <taxon>Spiralia</taxon>
        <taxon>Gnathifera</taxon>
        <taxon>Rotifera</taxon>
        <taxon>Eurotatoria</taxon>
        <taxon>Monogononta</taxon>
        <taxon>Pseudotrocha</taxon>
        <taxon>Ploima</taxon>
        <taxon>Brachionidae</taxon>
        <taxon>Brachionus</taxon>
    </lineage>
</organism>
<evidence type="ECO:0000313" key="1">
    <source>
        <dbReference type="EMBL" id="RNA32797.1"/>
    </source>
</evidence>
<dbReference type="Proteomes" id="UP000276133">
    <property type="component" value="Unassembled WGS sequence"/>
</dbReference>
<gene>
    <name evidence="1" type="ORF">BpHYR1_027859</name>
</gene>
<name>A0A3M7SAV5_BRAPC</name>
<dbReference type="AlphaFoldDB" id="A0A3M7SAV5"/>
<accession>A0A3M7SAV5</accession>
<protein>
    <submittedName>
        <fullName evidence="1">Uncharacterized protein</fullName>
    </submittedName>
</protein>
<keyword evidence="2" id="KW-1185">Reference proteome</keyword>
<evidence type="ECO:0000313" key="2">
    <source>
        <dbReference type="Proteomes" id="UP000276133"/>
    </source>
</evidence>
<reference evidence="1 2" key="1">
    <citation type="journal article" date="2018" name="Sci. Rep.">
        <title>Genomic signatures of local adaptation to the degree of environmental predictability in rotifers.</title>
        <authorList>
            <person name="Franch-Gras L."/>
            <person name="Hahn C."/>
            <person name="Garcia-Roger E.M."/>
            <person name="Carmona M.J."/>
            <person name="Serra M."/>
            <person name="Gomez A."/>
        </authorList>
    </citation>
    <scope>NUCLEOTIDE SEQUENCE [LARGE SCALE GENOMIC DNA]</scope>
    <source>
        <strain evidence="1">HYR1</strain>
    </source>
</reference>